<dbReference type="Proteomes" id="UP001501509">
    <property type="component" value="Unassembled WGS sequence"/>
</dbReference>
<dbReference type="PROSITE" id="PS51257">
    <property type="entry name" value="PROKAR_LIPOPROTEIN"/>
    <property type="match status" value="1"/>
</dbReference>
<dbReference type="InterPro" id="IPR024516">
    <property type="entry name" value="Mce_C"/>
</dbReference>
<feature type="signal peptide" evidence="2">
    <location>
        <begin position="1"/>
        <end position="22"/>
    </location>
</feature>
<dbReference type="InterPro" id="IPR005693">
    <property type="entry name" value="Mce"/>
</dbReference>
<proteinExistence type="predicted"/>
<dbReference type="InterPro" id="IPR003399">
    <property type="entry name" value="Mce/MlaD"/>
</dbReference>
<evidence type="ECO:0000259" key="3">
    <source>
        <dbReference type="Pfam" id="PF02470"/>
    </source>
</evidence>
<dbReference type="NCBIfam" id="TIGR00996">
    <property type="entry name" value="Mtu_fam_mce"/>
    <property type="match status" value="1"/>
</dbReference>
<reference evidence="5 6" key="1">
    <citation type="journal article" date="2019" name="Int. J. Syst. Evol. Microbiol.">
        <title>The Global Catalogue of Microorganisms (GCM) 10K type strain sequencing project: providing services to taxonomists for standard genome sequencing and annotation.</title>
        <authorList>
            <consortium name="The Broad Institute Genomics Platform"/>
            <consortium name="The Broad Institute Genome Sequencing Center for Infectious Disease"/>
            <person name="Wu L."/>
            <person name="Ma J."/>
        </authorList>
    </citation>
    <scope>NUCLEOTIDE SEQUENCE [LARGE SCALE GENOMIC DNA]</scope>
    <source>
        <strain evidence="5 6">JCM 6833</strain>
    </source>
</reference>
<evidence type="ECO:0000313" key="6">
    <source>
        <dbReference type="Proteomes" id="UP001501509"/>
    </source>
</evidence>
<dbReference type="RefSeq" id="WP_344539001.1">
    <property type="nucleotide sequence ID" value="NZ_BAAATD010000002.1"/>
</dbReference>
<comment type="caution">
    <text evidence="5">The sequence shown here is derived from an EMBL/GenBank/DDBJ whole genome shotgun (WGS) entry which is preliminary data.</text>
</comment>
<dbReference type="PANTHER" id="PTHR33371:SF15">
    <property type="entry name" value="LIPOPROTEIN LPRN"/>
    <property type="match status" value="1"/>
</dbReference>
<sequence>MRRPFRNAAVIALALATLTGCGGGVTGVEDLPLPGGADVGDHPYKIKAQFTNVLNLVPQSAVKVNDVAVGRVSKVSLPNGGWTAEVTLLIDGDVKLPANAYAQLRQSSLLGEKYVALTPPSTGATGRLTDGTTIPVARTNRNPEIEEVFGALSLLLNGGGLNQIKTITTELNNAMNGNEPQIKSMLQQVTRLTSTLDGNKKGITDALDGLNRLSATLNGRRTQINTVLDDLTPGLKVLERQRGALVGMLEALDRLSGVAVTTIDKSKDDMVADLKALEPTLRKLADSGADLPRSLQALLTYPFTDAVMPAIKGDYLNVYLTVAAVPGTPQIIPPIEPKPTGGTPAKSGGTPARKDAPPLPLPSTGAETVAPPTVGGEG</sequence>
<feature type="chain" id="PRO_5045122035" evidence="2">
    <location>
        <begin position="23"/>
        <end position="378"/>
    </location>
</feature>
<dbReference type="PANTHER" id="PTHR33371">
    <property type="entry name" value="INTERMEMBRANE PHOSPHOLIPID TRANSPORT SYSTEM BINDING PROTEIN MLAD-RELATED"/>
    <property type="match status" value="1"/>
</dbReference>
<dbReference type="Pfam" id="PF11887">
    <property type="entry name" value="Mce4_CUP1"/>
    <property type="match status" value="1"/>
</dbReference>
<protein>
    <submittedName>
        <fullName evidence="5">MCE family protein</fullName>
    </submittedName>
</protein>
<keyword evidence="2" id="KW-0732">Signal</keyword>
<dbReference type="Pfam" id="PF02470">
    <property type="entry name" value="MlaD"/>
    <property type="match status" value="1"/>
</dbReference>
<evidence type="ECO:0000256" key="1">
    <source>
        <dbReference type="SAM" id="MobiDB-lite"/>
    </source>
</evidence>
<feature type="domain" description="Mammalian cell entry C-terminal" evidence="4">
    <location>
        <begin position="126"/>
        <end position="298"/>
    </location>
</feature>
<feature type="region of interest" description="Disordered" evidence="1">
    <location>
        <begin position="333"/>
        <end position="378"/>
    </location>
</feature>
<accession>A0ABN3PIG6</accession>
<organism evidence="5 6">
    <name type="scientific">Actinomadura fulvescens</name>
    <dbReference type="NCBI Taxonomy" id="46160"/>
    <lineage>
        <taxon>Bacteria</taxon>
        <taxon>Bacillati</taxon>
        <taxon>Actinomycetota</taxon>
        <taxon>Actinomycetes</taxon>
        <taxon>Streptosporangiales</taxon>
        <taxon>Thermomonosporaceae</taxon>
        <taxon>Actinomadura</taxon>
    </lineage>
</organism>
<feature type="domain" description="Mce/MlaD" evidence="3">
    <location>
        <begin position="43"/>
        <end position="120"/>
    </location>
</feature>
<evidence type="ECO:0000259" key="4">
    <source>
        <dbReference type="Pfam" id="PF11887"/>
    </source>
</evidence>
<keyword evidence="6" id="KW-1185">Reference proteome</keyword>
<evidence type="ECO:0000313" key="5">
    <source>
        <dbReference type="EMBL" id="GAA2583223.1"/>
    </source>
</evidence>
<name>A0ABN3PIG6_9ACTN</name>
<evidence type="ECO:0000256" key="2">
    <source>
        <dbReference type="SAM" id="SignalP"/>
    </source>
</evidence>
<dbReference type="InterPro" id="IPR052336">
    <property type="entry name" value="MlaD_Phospholipid_Transporter"/>
</dbReference>
<dbReference type="EMBL" id="BAAATD010000002">
    <property type="protein sequence ID" value="GAA2583223.1"/>
    <property type="molecule type" value="Genomic_DNA"/>
</dbReference>
<gene>
    <name evidence="5" type="ORF">GCM10010411_14850</name>
</gene>